<feature type="region of interest" description="Disordered" evidence="2">
    <location>
        <begin position="115"/>
        <end position="165"/>
    </location>
</feature>
<evidence type="ECO:0000256" key="1">
    <source>
        <dbReference type="ARBA" id="ARBA00008404"/>
    </source>
</evidence>
<dbReference type="Pfam" id="PF03334">
    <property type="entry name" value="PhaG_MnhG_YufB"/>
    <property type="match status" value="1"/>
</dbReference>
<dbReference type="OrthoDB" id="3214257at2"/>
<comment type="similarity">
    <text evidence="1">Belongs to the CPA3 antiporters (TC 2.A.63) subunit G family.</text>
</comment>
<evidence type="ECO:0000313" key="4">
    <source>
        <dbReference type="EMBL" id="KTR86644.1"/>
    </source>
</evidence>
<keyword evidence="3" id="KW-0812">Transmembrane</keyword>
<keyword evidence="5" id="KW-1185">Reference proteome</keyword>
<sequence>MFDAVLDLLAAICVFLAALLSVAAGVGLLRFPDALSRLHAATKPQIFGLLLVITAIALEDRSVATLLALVPVFVFQSLTAPVAAHMVGRAAYRTGQLEASTLVVDELGPAIDRMEASAGQQSGAQSSAQSSALEQVDGVPDAAPRSDAHSAPSDRRPPETGASSS</sequence>
<comment type="caution">
    <text evidence="4">The sequence shown here is derived from an EMBL/GenBank/DDBJ whole genome shotgun (WGS) entry which is preliminary data.</text>
</comment>
<feature type="transmembrane region" description="Helical" evidence="3">
    <location>
        <begin position="41"/>
        <end position="58"/>
    </location>
</feature>
<gene>
    <name evidence="4" type="ORF">NS354_04470</name>
</gene>
<proteinExistence type="inferred from homology"/>
<dbReference type="PANTHER" id="PTHR34703:SF1">
    <property type="entry name" value="ANTIPORTER SUBUNIT MNHG2-RELATED"/>
    <property type="match status" value="1"/>
</dbReference>
<organism evidence="4 5">
    <name type="scientific">Leucobacter chromiiresistens</name>
    <dbReference type="NCBI Taxonomy" id="1079994"/>
    <lineage>
        <taxon>Bacteria</taxon>
        <taxon>Bacillati</taxon>
        <taxon>Actinomycetota</taxon>
        <taxon>Actinomycetes</taxon>
        <taxon>Micrococcales</taxon>
        <taxon>Microbacteriaceae</taxon>
        <taxon>Leucobacter</taxon>
    </lineage>
</organism>
<dbReference type="NCBIfam" id="TIGR01300">
    <property type="entry name" value="CPA3_mnhG_phaG"/>
    <property type="match status" value="1"/>
</dbReference>
<dbReference type="AlphaFoldDB" id="A0A147EQ53"/>
<dbReference type="InterPro" id="IPR005133">
    <property type="entry name" value="PhaG_MnhG_YufB"/>
</dbReference>
<dbReference type="PANTHER" id="PTHR34703">
    <property type="entry name" value="ANTIPORTER SUBUNIT MNHG2-RELATED"/>
    <property type="match status" value="1"/>
</dbReference>
<accession>A0A147EQ53</accession>
<dbReference type="EMBL" id="LDRK01000018">
    <property type="protein sequence ID" value="KTR86644.1"/>
    <property type="molecule type" value="Genomic_DNA"/>
</dbReference>
<name>A0A147EQ53_9MICO</name>
<dbReference type="PATRIC" id="fig|1079994.3.peg.932"/>
<feature type="compositionally biased region" description="Low complexity" evidence="2">
    <location>
        <begin position="116"/>
        <end position="132"/>
    </location>
</feature>
<evidence type="ECO:0000313" key="5">
    <source>
        <dbReference type="Proteomes" id="UP000070810"/>
    </source>
</evidence>
<keyword evidence="3" id="KW-1133">Transmembrane helix</keyword>
<dbReference type="GO" id="GO:0015385">
    <property type="term" value="F:sodium:proton antiporter activity"/>
    <property type="evidence" value="ECO:0007669"/>
    <property type="project" value="TreeGrafter"/>
</dbReference>
<feature type="transmembrane region" description="Helical" evidence="3">
    <location>
        <begin position="64"/>
        <end position="84"/>
    </location>
</feature>
<protein>
    <submittedName>
        <fullName evidence="4">Cation:proton antiporter</fullName>
    </submittedName>
</protein>
<evidence type="ECO:0000256" key="3">
    <source>
        <dbReference type="SAM" id="Phobius"/>
    </source>
</evidence>
<evidence type="ECO:0000256" key="2">
    <source>
        <dbReference type="SAM" id="MobiDB-lite"/>
    </source>
</evidence>
<feature type="compositionally biased region" description="Basic and acidic residues" evidence="2">
    <location>
        <begin position="144"/>
        <end position="158"/>
    </location>
</feature>
<feature type="transmembrane region" description="Helical" evidence="3">
    <location>
        <begin position="6"/>
        <end position="29"/>
    </location>
</feature>
<keyword evidence="3" id="KW-0472">Membrane</keyword>
<reference evidence="4 5" key="1">
    <citation type="journal article" date="2016" name="Front. Microbiol.">
        <title>Genomic Resource of Rice Seed Associated Bacteria.</title>
        <authorList>
            <person name="Midha S."/>
            <person name="Bansal K."/>
            <person name="Sharma S."/>
            <person name="Kumar N."/>
            <person name="Patil P.P."/>
            <person name="Chaudhry V."/>
            <person name="Patil P.B."/>
        </authorList>
    </citation>
    <scope>NUCLEOTIDE SEQUENCE [LARGE SCALE GENOMIC DNA]</scope>
    <source>
        <strain evidence="4 5">NS354</strain>
    </source>
</reference>
<dbReference type="NCBIfam" id="NF009314">
    <property type="entry name" value="PRK12674.1-2"/>
    <property type="match status" value="1"/>
</dbReference>
<dbReference type="Proteomes" id="UP000070810">
    <property type="component" value="Unassembled WGS sequence"/>
</dbReference>
<dbReference type="RefSeq" id="WP_082677888.1">
    <property type="nucleotide sequence ID" value="NZ_LDRK01000018.1"/>
</dbReference>